<dbReference type="GO" id="GO:0005198">
    <property type="term" value="F:structural molecule activity"/>
    <property type="evidence" value="ECO:0007669"/>
    <property type="project" value="InterPro"/>
</dbReference>
<reference evidence="2 3" key="1">
    <citation type="submission" date="2013-08" db="EMBL/GenBank/DDBJ databases">
        <title>The genome sequence of Skermanella stibiiresistens.</title>
        <authorList>
            <person name="Zhu W."/>
            <person name="Wang G."/>
        </authorList>
    </citation>
    <scope>NUCLEOTIDE SEQUENCE [LARGE SCALE GENOMIC DNA]</scope>
    <source>
        <strain evidence="2 3">SB22</strain>
    </source>
</reference>
<dbReference type="AlphaFoldDB" id="W9GSA3"/>
<dbReference type="OrthoDB" id="9770450at2"/>
<dbReference type="NCBIfam" id="TIGR01539">
    <property type="entry name" value="portal_lambda"/>
    <property type="match status" value="1"/>
</dbReference>
<dbReference type="GO" id="GO:0019068">
    <property type="term" value="P:virion assembly"/>
    <property type="evidence" value="ECO:0007669"/>
    <property type="project" value="InterPro"/>
</dbReference>
<feature type="region of interest" description="Disordered" evidence="1">
    <location>
        <begin position="515"/>
        <end position="535"/>
    </location>
</feature>
<evidence type="ECO:0000256" key="1">
    <source>
        <dbReference type="SAM" id="MobiDB-lite"/>
    </source>
</evidence>
<dbReference type="PATRIC" id="fig|1385369.3.peg.6200"/>
<organism evidence="2 3">
    <name type="scientific">Skermanella stibiiresistens SB22</name>
    <dbReference type="NCBI Taxonomy" id="1385369"/>
    <lineage>
        <taxon>Bacteria</taxon>
        <taxon>Pseudomonadati</taxon>
        <taxon>Pseudomonadota</taxon>
        <taxon>Alphaproteobacteria</taxon>
        <taxon>Rhodospirillales</taxon>
        <taxon>Azospirillaceae</taxon>
        <taxon>Skermanella</taxon>
    </lineage>
</organism>
<dbReference type="EMBL" id="AVFL01000036">
    <property type="protein sequence ID" value="EWY36765.1"/>
    <property type="molecule type" value="Genomic_DNA"/>
</dbReference>
<accession>W9GSA3</accession>
<evidence type="ECO:0008006" key="4">
    <source>
        <dbReference type="Google" id="ProtNLM"/>
    </source>
</evidence>
<feature type="compositionally biased region" description="Polar residues" evidence="1">
    <location>
        <begin position="523"/>
        <end position="535"/>
    </location>
</feature>
<name>W9GSA3_9PROT</name>
<dbReference type="Proteomes" id="UP000019486">
    <property type="component" value="Unassembled WGS sequence"/>
</dbReference>
<evidence type="ECO:0000313" key="2">
    <source>
        <dbReference type="EMBL" id="EWY36765.1"/>
    </source>
</evidence>
<comment type="caution">
    <text evidence="2">The sequence shown here is derived from an EMBL/GenBank/DDBJ whole genome shotgun (WGS) entry which is preliminary data.</text>
</comment>
<dbReference type="InterPro" id="IPR006429">
    <property type="entry name" value="Phage_lambda_portal"/>
</dbReference>
<gene>
    <name evidence="2" type="ORF">N825_25360</name>
</gene>
<dbReference type="STRING" id="1385369.N825_25360"/>
<evidence type="ECO:0000313" key="3">
    <source>
        <dbReference type="Proteomes" id="UP000019486"/>
    </source>
</evidence>
<keyword evidence="3" id="KW-1185">Reference proteome</keyword>
<protein>
    <recommendedName>
        <fullName evidence="4">Portal protein</fullName>
    </recommendedName>
</protein>
<sequence>MLNPSPILDVSGRPMPRASAASGATSAYQAAERYASELAGWMPTLASADADLLPERDTIVARFRDLARNDGWVKGLLKRERDAVVGGGLILQSRPDYRALGLSHAQATEVATQIEAAWRQWADDPLMRSDVARRRTFGGLQRLAYGHWQTDGEALAVLHWRPDAGGPWATTLRIVDPDRLSNPHEACDTDRIRAGVEQSEDSAPIAYHIRVRHRMDLWGTSRADAYRWERLERETAWGRPIVIHHFEGDRAEQSRGVPSAAVIKAVKMLSHGADLELQAFIINAVFAAFIESPMDPTLLDQRLGLGDMTKGYQAQRAEYHASANMRFNGVKIPKLFPGERFQLNAAQRPAAGFGPFMGHFLQHLAAGTGQTYMQVSQDWSQANYSSARAALLDVWKGLVVNRASFITGFVQPVYLAWLEEAIDAGAVTLPPNAPSLYDMPAAWVRARWIGPGRGYIDPVKETLAAQMRMEAGLSTLEAEAAEQGLDWQEVLEQRRRELDETDRLNLPRPAWATADLVAATATSPTDGNQQQEKSK</sequence>
<proteinExistence type="predicted"/>
<dbReference type="Pfam" id="PF05136">
    <property type="entry name" value="Phage_portal_2"/>
    <property type="match status" value="1"/>
</dbReference>
<dbReference type="RefSeq" id="WP_084165195.1">
    <property type="nucleotide sequence ID" value="NZ_AVFL01000036.1"/>
</dbReference>